<dbReference type="Proteomes" id="UP001054889">
    <property type="component" value="Unassembled WGS sequence"/>
</dbReference>
<feature type="compositionally biased region" description="Low complexity" evidence="1">
    <location>
        <begin position="129"/>
        <end position="139"/>
    </location>
</feature>
<sequence length="282" mass="31274">MADCRPKQIHKDFGQAIMLIDSFVAAEDEEMLEDTSDETSGDDEEEEFEDETFRANEEEIAAANESESKEEDDANDDTSDEAEQGDIGDMEIVSRVLKETYPAKQCPSLHLVEESRRSRRTARPPPPAGRTARTATVRPHCSPAADRRLPALLACRLPSPAHPHCSPAVGRHPPARRRKNREERLRRRAAAANRNPSAACGAAVVACSPADDGSRAPGRGSLSQVGRPPPLMLNRTARCHRRWARSPAVRRQCKLCSRFFLSLRFGSRAEKRGDDSLGANRW</sequence>
<evidence type="ECO:0000256" key="1">
    <source>
        <dbReference type="SAM" id="MobiDB-lite"/>
    </source>
</evidence>
<feature type="region of interest" description="Disordered" evidence="1">
    <location>
        <begin position="161"/>
        <end position="183"/>
    </location>
</feature>
<name>A0AAV5CYD4_ELECO</name>
<evidence type="ECO:0000313" key="2">
    <source>
        <dbReference type="EMBL" id="GJN03399.1"/>
    </source>
</evidence>
<feature type="region of interest" description="Disordered" evidence="1">
    <location>
        <begin position="27"/>
        <end position="91"/>
    </location>
</feature>
<keyword evidence="3" id="KW-1185">Reference proteome</keyword>
<reference evidence="2" key="1">
    <citation type="journal article" date="2018" name="DNA Res.">
        <title>Multiple hybrid de novo genome assembly of finger millet, an orphan allotetraploid crop.</title>
        <authorList>
            <person name="Hatakeyama M."/>
            <person name="Aluri S."/>
            <person name="Balachadran M.T."/>
            <person name="Sivarajan S.R."/>
            <person name="Patrignani A."/>
            <person name="Gruter S."/>
            <person name="Poveda L."/>
            <person name="Shimizu-Inatsugi R."/>
            <person name="Baeten J."/>
            <person name="Francoijs K.J."/>
            <person name="Nataraja K.N."/>
            <person name="Reddy Y.A.N."/>
            <person name="Phadnis S."/>
            <person name="Ravikumar R.L."/>
            <person name="Schlapbach R."/>
            <person name="Sreeman S.M."/>
            <person name="Shimizu K.K."/>
        </authorList>
    </citation>
    <scope>NUCLEOTIDE SEQUENCE</scope>
</reference>
<gene>
    <name evidence="2" type="primary">ga20840</name>
    <name evidence="2" type="ORF">PR202_ga20840</name>
</gene>
<comment type="caution">
    <text evidence="2">The sequence shown here is derived from an EMBL/GenBank/DDBJ whole genome shotgun (WGS) entry which is preliminary data.</text>
</comment>
<reference evidence="2" key="2">
    <citation type="submission" date="2021-12" db="EMBL/GenBank/DDBJ databases">
        <title>Resequencing data analysis of finger millet.</title>
        <authorList>
            <person name="Hatakeyama M."/>
            <person name="Aluri S."/>
            <person name="Balachadran M.T."/>
            <person name="Sivarajan S.R."/>
            <person name="Poveda L."/>
            <person name="Shimizu-Inatsugi R."/>
            <person name="Schlapbach R."/>
            <person name="Sreeman S.M."/>
            <person name="Shimizu K.K."/>
        </authorList>
    </citation>
    <scope>NUCLEOTIDE SEQUENCE</scope>
</reference>
<accession>A0AAV5CYD4</accession>
<dbReference type="AlphaFoldDB" id="A0AAV5CYD4"/>
<feature type="compositionally biased region" description="Acidic residues" evidence="1">
    <location>
        <begin position="27"/>
        <end position="50"/>
    </location>
</feature>
<protein>
    <submittedName>
        <fullName evidence="2">Uncharacterized protein</fullName>
    </submittedName>
</protein>
<feature type="region of interest" description="Disordered" evidence="1">
    <location>
        <begin position="108"/>
        <end position="143"/>
    </location>
</feature>
<dbReference type="EMBL" id="BQKI01000010">
    <property type="protein sequence ID" value="GJN03399.1"/>
    <property type="molecule type" value="Genomic_DNA"/>
</dbReference>
<evidence type="ECO:0000313" key="3">
    <source>
        <dbReference type="Proteomes" id="UP001054889"/>
    </source>
</evidence>
<proteinExistence type="predicted"/>
<organism evidence="2 3">
    <name type="scientific">Eleusine coracana subsp. coracana</name>
    <dbReference type="NCBI Taxonomy" id="191504"/>
    <lineage>
        <taxon>Eukaryota</taxon>
        <taxon>Viridiplantae</taxon>
        <taxon>Streptophyta</taxon>
        <taxon>Embryophyta</taxon>
        <taxon>Tracheophyta</taxon>
        <taxon>Spermatophyta</taxon>
        <taxon>Magnoliopsida</taxon>
        <taxon>Liliopsida</taxon>
        <taxon>Poales</taxon>
        <taxon>Poaceae</taxon>
        <taxon>PACMAD clade</taxon>
        <taxon>Chloridoideae</taxon>
        <taxon>Cynodonteae</taxon>
        <taxon>Eleusininae</taxon>
        <taxon>Eleusine</taxon>
    </lineage>
</organism>
<feature type="compositionally biased region" description="Acidic residues" evidence="1">
    <location>
        <begin position="68"/>
        <end position="89"/>
    </location>
</feature>